<sequence>MAKQTITIRLDEDDLTYLSSVELNGAANLSEKIRALLAEARAQRDGMQDSGLAWDFTRRLFAGPERGIREAELQAQMRSELIARITGWLPDVSALVLAGAPAHAASPRERSESLRKLERSLGERVLSLVDSIVQMSLAGFPGCYEPEALNRRAQPALRALAMQATPTLNEEVNPS</sequence>
<gene>
    <name evidence="1" type="ORF">SAMN05216289_11937</name>
</gene>
<protein>
    <submittedName>
        <fullName evidence="1">Uncharacterized protein</fullName>
    </submittedName>
</protein>
<dbReference type="OrthoDB" id="5771270at2"/>
<dbReference type="AlphaFoldDB" id="A0A1I4YRW9"/>
<dbReference type="STRING" id="578942.SAMN05216289_11937"/>
<accession>A0A1I4YRW9</accession>
<name>A0A1I4YRW9_9GAMM</name>
<dbReference type="RefSeq" id="WP_092408648.1">
    <property type="nucleotide sequence ID" value="NZ_FOVF01000019.1"/>
</dbReference>
<reference evidence="1 2" key="1">
    <citation type="submission" date="2016-10" db="EMBL/GenBank/DDBJ databases">
        <authorList>
            <person name="de Groot N.N."/>
        </authorList>
    </citation>
    <scope>NUCLEOTIDE SEQUENCE [LARGE SCALE GENOMIC DNA]</scope>
    <source>
        <strain evidence="1 2">CGMCC 1.7659</strain>
    </source>
</reference>
<dbReference type="EMBL" id="FOVF01000019">
    <property type="protein sequence ID" value="SFN40389.1"/>
    <property type="molecule type" value="Genomic_DNA"/>
</dbReference>
<organism evidence="1 2">
    <name type="scientific">Dokdonella immobilis</name>
    <dbReference type="NCBI Taxonomy" id="578942"/>
    <lineage>
        <taxon>Bacteria</taxon>
        <taxon>Pseudomonadati</taxon>
        <taxon>Pseudomonadota</taxon>
        <taxon>Gammaproteobacteria</taxon>
        <taxon>Lysobacterales</taxon>
        <taxon>Rhodanobacteraceae</taxon>
        <taxon>Dokdonella</taxon>
    </lineage>
</organism>
<evidence type="ECO:0000313" key="1">
    <source>
        <dbReference type="EMBL" id="SFN40389.1"/>
    </source>
</evidence>
<keyword evidence="2" id="KW-1185">Reference proteome</keyword>
<dbReference type="Proteomes" id="UP000198575">
    <property type="component" value="Unassembled WGS sequence"/>
</dbReference>
<evidence type="ECO:0000313" key="2">
    <source>
        <dbReference type="Proteomes" id="UP000198575"/>
    </source>
</evidence>
<proteinExistence type="predicted"/>